<dbReference type="GO" id="GO:0051213">
    <property type="term" value="F:dioxygenase activity"/>
    <property type="evidence" value="ECO:0007669"/>
    <property type="project" value="UniProtKB-KW"/>
</dbReference>
<sequence length="298" mass="32589">MTIAPLQSADLVVTPLAGGLGAEIGGVDTAAPLGSETVEQVRCALLRHKVVFLRDQRLDYASQAAFARRFGGLTLGHPIYQAPENRPEVREIDSREGTRANHWHTDLTFVDRPPALAFLHNKIAPPVGGDTMWANTVGAYESLPEPLRALADQLRIVHSNDSDYTDATVAAREAYISRLFETEHPAVHVHPETGERALLGGGFARRAVGFSPQASRDLLRILQEYVTRPENTVRWRWRAGDLAIWDNRATQHYAVHDYGAQDRRAERCTVAGSVPVGVDGRPSTVLAGDMTAYNAGVA</sequence>
<dbReference type="Pfam" id="PF02668">
    <property type="entry name" value="TauD"/>
    <property type="match status" value="1"/>
</dbReference>
<keyword evidence="4 8" id="KW-0223">Dioxygenase</keyword>
<protein>
    <submittedName>
        <fullName evidence="8">TauD/TfdA family dioxygenase</fullName>
    </submittedName>
</protein>
<reference evidence="8 9" key="1">
    <citation type="submission" date="2022-10" db="EMBL/GenBank/DDBJ databases">
        <title>The complete genomes of actinobacterial strains from the NBC collection.</title>
        <authorList>
            <person name="Joergensen T.S."/>
            <person name="Alvarez Arevalo M."/>
            <person name="Sterndorff E.B."/>
            <person name="Faurdal D."/>
            <person name="Vuksanovic O."/>
            <person name="Mourched A.-S."/>
            <person name="Charusanti P."/>
            <person name="Shaw S."/>
            <person name="Blin K."/>
            <person name="Weber T."/>
        </authorList>
    </citation>
    <scope>NUCLEOTIDE SEQUENCE [LARGE SCALE GENOMIC DNA]</scope>
    <source>
        <strain evidence="8 9">NBC_00017</strain>
    </source>
</reference>
<evidence type="ECO:0000313" key="9">
    <source>
        <dbReference type="Proteomes" id="UP001621512"/>
    </source>
</evidence>
<evidence type="ECO:0000256" key="2">
    <source>
        <dbReference type="ARBA" id="ARBA00005896"/>
    </source>
</evidence>
<dbReference type="PANTHER" id="PTHR30468:SF5">
    <property type="entry name" value="ALPHA-KETOGLUTARATE-DEPENDENT SULFATE ESTER DIOXYGENASE"/>
    <property type="match status" value="1"/>
</dbReference>
<dbReference type="InterPro" id="IPR003819">
    <property type="entry name" value="TauD/TfdA-like"/>
</dbReference>
<name>A0ABZ1MDG8_STREF</name>
<evidence type="ECO:0000256" key="1">
    <source>
        <dbReference type="ARBA" id="ARBA00001954"/>
    </source>
</evidence>
<keyword evidence="5" id="KW-0560">Oxidoreductase</keyword>
<keyword evidence="9" id="KW-1185">Reference proteome</keyword>
<comment type="similarity">
    <text evidence="2">Belongs to the TfdA dioxygenase family.</text>
</comment>
<feature type="domain" description="TauD/TfdA-like" evidence="7">
    <location>
        <begin position="13"/>
        <end position="269"/>
    </location>
</feature>
<evidence type="ECO:0000259" key="7">
    <source>
        <dbReference type="Pfam" id="PF02668"/>
    </source>
</evidence>
<evidence type="ECO:0000313" key="8">
    <source>
        <dbReference type="EMBL" id="WTW24949.1"/>
    </source>
</evidence>
<evidence type="ECO:0000256" key="4">
    <source>
        <dbReference type="ARBA" id="ARBA00022964"/>
    </source>
</evidence>
<accession>A0ABZ1MDG8</accession>
<comment type="cofactor">
    <cofactor evidence="1">
        <name>Fe(2+)</name>
        <dbReference type="ChEBI" id="CHEBI:29033"/>
    </cofactor>
</comment>
<dbReference type="InterPro" id="IPR042098">
    <property type="entry name" value="TauD-like_sf"/>
</dbReference>
<dbReference type="PANTHER" id="PTHR30468">
    <property type="entry name" value="ALPHA-KETOGLUTARATE-DEPENDENT SULFONATE DIOXYGENASE"/>
    <property type="match status" value="1"/>
</dbReference>
<evidence type="ECO:0000256" key="3">
    <source>
        <dbReference type="ARBA" id="ARBA00022723"/>
    </source>
</evidence>
<keyword evidence="3" id="KW-0479">Metal-binding</keyword>
<dbReference type="SUPFAM" id="SSF51197">
    <property type="entry name" value="Clavaminate synthase-like"/>
    <property type="match status" value="1"/>
</dbReference>
<evidence type="ECO:0000256" key="6">
    <source>
        <dbReference type="ARBA" id="ARBA00023004"/>
    </source>
</evidence>
<dbReference type="RefSeq" id="WP_229873025.1">
    <property type="nucleotide sequence ID" value="NZ_BMUK01000007.1"/>
</dbReference>
<keyword evidence="6" id="KW-0408">Iron</keyword>
<organism evidence="8 9">
    <name type="scientific">Streptomyces purpurascens</name>
    <dbReference type="NCBI Taxonomy" id="1924"/>
    <lineage>
        <taxon>Bacteria</taxon>
        <taxon>Bacillati</taxon>
        <taxon>Actinomycetota</taxon>
        <taxon>Actinomycetes</taxon>
        <taxon>Kitasatosporales</taxon>
        <taxon>Streptomycetaceae</taxon>
        <taxon>Streptomyces</taxon>
    </lineage>
</organism>
<dbReference type="Gene3D" id="3.60.130.10">
    <property type="entry name" value="Clavaminate synthase-like"/>
    <property type="match status" value="1"/>
</dbReference>
<gene>
    <name evidence="8" type="ORF">OHU35_02370</name>
</gene>
<dbReference type="Proteomes" id="UP001621512">
    <property type="component" value="Chromosome"/>
</dbReference>
<proteinExistence type="inferred from homology"/>
<dbReference type="InterPro" id="IPR051323">
    <property type="entry name" value="AtsK-like"/>
</dbReference>
<evidence type="ECO:0000256" key="5">
    <source>
        <dbReference type="ARBA" id="ARBA00023002"/>
    </source>
</evidence>
<dbReference type="EMBL" id="CP108341">
    <property type="protein sequence ID" value="WTW24949.1"/>
    <property type="molecule type" value="Genomic_DNA"/>
</dbReference>